<dbReference type="Pfam" id="PF11290">
    <property type="entry name" value="DUF3090"/>
    <property type="match status" value="1"/>
</dbReference>
<dbReference type="EMBL" id="CAESAG010000114">
    <property type="protein sequence ID" value="CAB4338855.1"/>
    <property type="molecule type" value="Genomic_DNA"/>
</dbReference>
<evidence type="ECO:0000313" key="1">
    <source>
        <dbReference type="EMBL" id="CAB4338855.1"/>
    </source>
</evidence>
<sequence length="183" mass="20210">MNHRVIEFQEPARFTVGTVGVPGERTFFIQAEDGARLISVSLEKSQVQALAERLTFMLKEIKQVLPTFTLSVLPRDENPLSSPIEEEFRVGLIGLAYDQSTGLIQIDLQAVSDEDDSQSEFVDVDDLSSDKDILRVSITPDEASRFSKRAISVVGAGRLPCPFCGGPIDSRGHLCPRANGYRR</sequence>
<protein>
    <submittedName>
        <fullName evidence="1">Unannotated protein</fullName>
    </submittedName>
</protein>
<organism evidence="1">
    <name type="scientific">freshwater metagenome</name>
    <dbReference type="NCBI Taxonomy" id="449393"/>
    <lineage>
        <taxon>unclassified sequences</taxon>
        <taxon>metagenomes</taxon>
        <taxon>ecological metagenomes</taxon>
    </lineage>
</organism>
<gene>
    <name evidence="1" type="ORF">UFOPK4080_00749</name>
</gene>
<dbReference type="InterPro" id="IPR021441">
    <property type="entry name" value="DUF3090"/>
</dbReference>
<proteinExistence type="predicted"/>
<reference evidence="1" key="1">
    <citation type="submission" date="2020-05" db="EMBL/GenBank/DDBJ databases">
        <authorList>
            <person name="Chiriac C."/>
            <person name="Salcher M."/>
            <person name="Ghai R."/>
            <person name="Kavagutti S V."/>
        </authorList>
    </citation>
    <scope>NUCLEOTIDE SEQUENCE</scope>
</reference>
<name>A0A6J5Z884_9ZZZZ</name>
<dbReference type="NCBIfam" id="TIGR03847">
    <property type="entry name" value="conserved hypothetical protein"/>
    <property type="match status" value="1"/>
</dbReference>
<dbReference type="AlphaFoldDB" id="A0A6J5Z884"/>
<accession>A0A6J5Z884</accession>